<dbReference type="Gene3D" id="3.40.50.1820">
    <property type="entry name" value="alpha/beta hydrolase"/>
    <property type="match status" value="1"/>
</dbReference>
<evidence type="ECO:0008006" key="3">
    <source>
        <dbReference type="Google" id="ProtNLM"/>
    </source>
</evidence>
<evidence type="ECO:0000313" key="2">
    <source>
        <dbReference type="Proteomes" id="UP001183176"/>
    </source>
</evidence>
<name>A0ABU2JF87_9ACTN</name>
<accession>A0ABU2JF87</accession>
<sequence length="55" mass="5946">MKSTITFTREGLTLTGDLFTPEGFTETAQYPAVIVQGSFSIRAEVRGAGLRRPGL</sequence>
<dbReference type="InterPro" id="IPR029058">
    <property type="entry name" value="AB_hydrolase_fold"/>
</dbReference>
<gene>
    <name evidence="1" type="ORF">RM423_19970</name>
</gene>
<dbReference type="Proteomes" id="UP001183176">
    <property type="component" value="Unassembled WGS sequence"/>
</dbReference>
<evidence type="ECO:0000313" key="1">
    <source>
        <dbReference type="EMBL" id="MDT0263655.1"/>
    </source>
</evidence>
<organism evidence="1 2">
    <name type="scientific">Jatrophihabitans lederbergiae</name>
    <dbReference type="NCBI Taxonomy" id="3075547"/>
    <lineage>
        <taxon>Bacteria</taxon>
        <taxon>Bacillati</taxon>
        <taxon>Actinomycetota</taxon>
        <taxon>Actinomycetes</taxon>
        <taxon>Jatrophihabitantales</taxon>
        <taxon>Jatrophihabitantaceae</taxon>
        <taxon>Jatrophihabitans</taxon>
    </lineage>
</organism>
<dbReference type="RefSeq" id="WP_311424800.1">
    <property type="nucleotide sequence ID" value="NZ_JAVREH010000046.1"/>
</dbReference>
<keyword evidence="2" id="KW-1185">Reference proteome</keyword>
<protein>
    <recommendedName>
        <fullName evidence="3">YceI family protein</fullName>
    </recommendedName>
</protein>
<proteinExistence type="predicted"/>
<dbReference type="EMBL" id="JAVREH010000046">
    <property type="protein sequence ID" value="MDT0263655.1"/>
    <property type="molecule type" value="Genomic_DNA"/>
</dbReference>
<comment type="caution">
    <text evidence="1">The sequence shown here is derived from an EMBL/GenBank/DDBJ whole genome shotgun (WGS) entry which is preliminary data.</text>
</comment>
<reference evidence="2" key="1">
    <citation type="submission" date="2023-07" db="EMBL/GenBank/DDBJ databases">
        <title>30 novel species of actinomycetes from the DSMZ collection.</title>
        <authorList>
            <person name="Nouioui I."/>
        </authorList>
    </citation>
    <scope>NUCLEOTIDE SEQUENCE [LARGE SCALE GENOMIC DNA]</scope>
    <source>
        <strain evidence="2">DSM 44399</strain>
    </source>
</reference>